<proteinExistence type="predicted"/>
<sequence>MNKHISLSLPFFVLCMNSLSRKLNEKYTKVTIQRDAKSHSTNHLLFIDDLKHFAIESKRIFKKIQQDINKKKSATNDACHEDTTTILEGVSVYKYLEIIKFYREAQQPNINLEGSDVIYRLVISYSSDEKPMELSDHVFTYENTNFISFEVLKSLFDSNTSKNQCGKIECNFELEYILRMTKDISALPETVNYNHFESLLIVLKYLKAVADKNLCQLLQRFFMKICNSENFVDSTKADVRIEEVFCKNIF</sequence>
<comment type="caution">
    <text evidence="1">The sequence shown here is derived from an EMBL/GenBank/DDBJ whole genome shotgun (WGS) entry which is preliminary data.</text>
</comment>
<dbReference type="AlphaFoldDB" id="A0A4Q9LA67"/>
<name>A0A4Q9LA67_9MICR</name>
<evidence type="ECO:0000313" key="1">
    <source>
        <dbReference type="EMBL" id="TBU04643.1"/>
    </source>
</evidence>
<reference evidence="1 2" key="1">
    <citation type="submission" date="2017-12" db="EMBL/GenBank/DDBJ databases">
        <authorList>
            <person name="Pombert J.-F."/>
            <person name="Haag K.L."/>
            <person name="Ebert D."/>
        </authorList>
    </citation>
    <scope>NUCLEOTIDE SEQUENCE [LARGE SCALE GENOMIC DNA]</scope>
    <source>
        <strain evidence="1">IL-BN-2</strain>
    </source>
</reference>
<dbReference type="VEuPathDB" id="MicrosporidiaDB:CWI39_0777p0010"/>
<feature type="non-terminal residue" evidence="1">
    <location>
        <position position="250"/>
    </location>
</feature>
<dbReference type="Proteomes" id="UP000293045">
    <property type="component" value="Unassembled WGS sequence"/>
</dbReference>
<organism evidence="1 2">
    <name type="scientific">Hamiltosporidium magnivora</name>
    <dbReference type="NCBI Taxonomy" id="148818"/>
    <lineage>
        <taxon>Eukaryota</taxon>
        <taxon>Fungi</taxon>
        <taxon>Fungi incertae sedis</taxon>
        <taxon>Microsporidia</taxon>
        <taxon>Dubosqiidae</taxon>
        <taxon>Hamiltosporidium</taxon>
    </lineage>
</organism>
<protein>
    <submittedName>
        <fullName evidence="1">Uncharacterized protein</fullName>
    </submittedName>
</protein>
<accession>A0A4Q9LA67</accession>
<evidence type="ECO:0000313" key="2">
    <source>
        <dbReference type="Proteomes" id="UP000293045"/>
    </source>
</evidence>
<dbReference type="EMBL" id="PIXR01000777">
    <property type="protein sequence ID" value="TBU04643.1"/>
    <property type="molecule type" value="Genomic_DNA"/>
</dbReference>
<dbReference type="VEuPathDB" id="MicrosporidiaDB:CWI36_0176p0060"/>
<gene>
    <name evidence="1" type="ORF">CWI39_0777p0010</name>
</gene>